<name>A0A4Q4T784_9PEZI</name>
<gene>
    <name evidence="2" type="ORF">DL764_006267</name>
</gene>
<keyword evidence="1" id="KW-0732">Signal</keyword>
<dbReference type="AlphaFoldDB" id="A0A4Q4T784"/>
<feature type="signal peptide" evidence="1">
    <location>
        <begin position="1"/>
        <end position="20"/>
    </location>
</feature>
<protein>
    <submittedName>
        <fullName evidence="2">Uncharacterized protein</fullName>
    </submittedName>
</protein>
<evidence type="ECO:0000313" key="2">
    <source>
        <dbReference type="EMBL" id="RYP01229.1"/>
    </source>
</evidence>
<accession>A0A4Q4T784</accession>
<organism evidence="2 3">
    <name type="scientific">Monosporascus ibericus</name>
    <dbReference type="NCBI Taxonomy" id="155417"/>
    <lineage>
        <taxon>Eukaryota</taxon>
        <taxon>Fungi</taxon>
        <taxon>Dikarya</taxon>
        <taxon>Ascomycota</taxon>
        <taxon>Pezizomycotina</taxon>
        <taxon>Sordariomycetes</taxon>
        <taxon>Xylariomycetidae</taxon>
        <taxon>Xylariales</taxon>
        <taxon>Xylariales incertae sedis</taxon>
        <taxon>Monosporascus</taxon>
    </lineage>
</organism>
<sequence>MLNPTRTLLLPLLLSPCIAAAASNGWSWEAHSRSEFRTNDTVVYDRQRVAWGHFEASIWQLNATGRTPFTGRDVSRPYYYAGGRDLDGWPLAIDVTDVTNINRDDDHPDWDADIKDGADDDDDDAWRLCATVYGISPSRTANYTQVAQEDGGTCHSYMSEGCIDTMTRAAEDSYRANRTCQYWRIPEQCLGSQDTPGDPE</sequence>
<proteinExistence type="predicted"/>
<dbReference type="EMBL" id="QJNU01000366">
    <property type="protein sequence ID" value="RYP01229.1"/>
    <property type="molecule type" value="Genomic_DNA"/>
</dbReference>
<evidence type="ECO:0000256" key="1">
    <source>
        <dbReference type="SAM" id="SignalP"/>
    </source>
</evidence>
<feature type="chain" id="PRO_5020416237" evidence="1">
    <location>
        <begin position="21"/>
        <end position="200"/>
    </location>
</feature>
<dbReference type="OrthoDB" id="10419379at2759"/>
<keyword evidence="3" id="KW-1185">Reference proteome</keyword>
<dbReference type="Proteomes" id="UP000293360">
    <property type="component" value="Unassembled WGS sequence"/>
</dbReference>
<comment type="caution">
    <text evidence="2">The sequence shown here is derived from an EMBL/GenBank/DDBJ whole genome shotgun (WGS) entry which is preliminary data.</text>
</comment>
<reference evidence="2 3" key="1">
    <citation type="submission" date="2018-06" db="EMBL/GenBank/DDBJ databases">
        <title>Complete Genomes of Monosporascus.</title>
        <authorList>
            <person name="Robinson A.J."/>
            <person name="Natvig D.O."/>
        </authorList>
    </citation>
    <scope>NUCLEOTIDE SEQUENCE [LARGE SCALE GENOMIC DNA]</scope>
    <source>
        <strain evidence="2 3">CBS 110550</strain>
    </source>
</reference>
<evidence type="ECO:0000313" key="3">
    <source>
        <dbReference type="Proteomes" id="UP000293360"/>
    </source>
</evidence>